<keyword evidence="2 4" id="KW-0472">Membrane</keyword>
<dbReference type="EMBL" id="JAFITR010000006">
    <property type="protein sequence ID" value="MBN4066554.1"/>
    <property type="molecule type" value="Genomic_DNA"/>
</dbReference>
<evidence type="ECO:0000256" key="4">
    <source>
        <dbReference type="SAM" id="Phobius"/>
    </source>
</evidence>
<dbReference type="Proteomes" id="UP000722121">
    <property type="component" value="Unassembled WGS sequence"/>
</dbReference>
<feature type="region of interest" description="Disordered" evidence="3">
    <location>
        <begin position="299"/>
        <end position="339"/>
    </location>
</feature>
<reference evidence="7 8" key="1">
    <citation type="submission" date="2021-02" db="EMBL/GenBank/DDBJ databases">
        <title>Activity-based single-cell genomes from oceanic crustal fluid captures similar information to metagenomic and metatranscriptomic surveys with orders of magnitude less sampling.</title>
        <authorList>
            <person name="D'Angelo T.S."/>
            <person name="Orcutt B.N."/>
        </authorList>
    </citation>
    <scope>NUCLEOTIDE SEQUENCE [LARGE SCALE GENOMIC DNA]</scope>
    <source>
        <strain evidence="7">AH-315-G07</strain>
    </source>
</reference>
<gene>
    <name evidence="7" type="ORF">JYU14_00530</name>
</gene>
<feature type="chain" id="PRO_5047132451" evidence="5">
    <location>
        <begin position="28"/>
        <end position="339"/>
    </location>
</feature>
<keyword evidence="4" id="KW-1133">Transmembrane helix</keyword>
<feature type="compositionally biased region" description="Acidic residues" evidence="3">
    <location>
        <begin position="323"/>
        <end position="339"/>
    </location>
</feature>
<keyword evidence="5" id="KW-0732">Signal</keyword>
<feature type="transmembrane region" description="Helical" evidence="4">
    <location>
        <begin position="248"/>
        <end position="269"/>
    </location>
</feature>
<name>A0ABS3ASS9_9BACT</name>
<feature type="signal peptide" evidence="5">
    <location>
        <begin position="1"/>
        <end position="27"/>
    </location>
</feature>
<dbReference type="PANTHER" id="PTHR30046">
    <property type="entry name" value="FLAGELLAR M-RING PROTEIN"/>
    <property type="match status" value="1"/>
</dbReference>
<comment type="subcellular location">
    <subcellularLocation>
        <location evidence="1">Membrane</location>
    </subcellularLocation>
</comment>
<comment type="caution">
    <text evidence="7">The sequence shown here is derived from an EMBL/GenBank/DDBJ whole genome shotgun (WGS) entry which is preliminary data.</text>
</comment>
<dbReference type="InterPro" id="IPR045851">
    <property type="entry name" value="AMP-bd_C_sf"/>
</dbReference>
<dbReference type="Gene3D" id="3.30.70.1530">
    <property type="entry name" value="Hypothetical protein rpa1041"/>
    <property type="match status" value="1"/>
</dbReference>
<dbReference type="PANTHER" id="PTHR30046:SF2">
    <property type="entry name" value="YOP PROTEINS TRANSLOCATION LIPOPROTEIN J"/>
    <property type="match status" value="1"/>
</dbReference>
<evidence type="ECO:0000259" key="6">
    <source>
        <dbReference type="Pfam" id="PF01514"/>
    </source>
</evidence>
<evidence type="ECO:0000256" key="3">
    <source>
        <dbReference type="SAM" id="MobiDB-lite"/>
    </source>
</evidence>
<accession>A0ABS3ASS9</accession>
<evidence type="ECO:0000256" key="2">
    <source>
        <dbReference type="ARBA" id="ARBA00023136"/>
    </source>
</evidence>
<dbReference type="PROSITE" id="PS51257">
    <property type="entry name" value="PROKAR_LIPOPROTEIN"/>
    <property type="match status" value="1"/>
</dbReference>
<protein>
    <submittedName>
        <fullName evidence="7">EscJ/YscJ/HrcJ family type III secretion inner membrane ring protein</fullName>
    </submittedName>
</protein>
<keyword evidence="4" id="KW-0812">Transmembrane</keyword>
<proteinExistence type="predicted"/>
<sequence length="339" mass="37333">MYLTTRKRTIHCCTALVAIFLCFFLTACETYMAIVTEVTEAEANQIIVYLAGHGITAQKTAATSGGPAGGGDGPPMWNIQVEKKKITEALSMLSAVGLPKPKERGLLDIFTGSTLVPSEQEQNIRYQAGLGDQISNIINQIDGVLSSHVILSLPSSDSTNRETTASVYVKHQGAIEDPNTHIATKVKRLVSSAVPALDYDDVTVVMDRSSFSDITTSPFESSTLEEAKHYVRIAGIVIGTESISLFRWFFFSVLILFFIALVLLAWIIWKTFPILTSTGGAAALFSLKPLIITSHQKEEKEELQEEIQSDKREKKQGLTPEELALEEEEEEEEEEEGEE</sequence>
<evidence type="ECO:0000256" key="5">
    <source>
        <dbReference type="SAM" id="SignalP"/>
    </source>
</evidence>
<dbReference type="InterPro" id="IPR043427">
    <property type="entry name" value="YscJ/FliF"/>
</dbReference>
<organism evidence="7 8">
    <name type="scientific">Simkania negevensis</name>
    <dbReference type="NCBI Taxonomy" id="83561"/>
    <lineage>
        <taxon>Bacteria</taxon>
        <taxon>Pseudomonadati</taxon>
        <taxon>Chlamydiota</taxon>
        <taxon>Chlamydiia</taxon>
        <taxon>Parachlamydiales</taxon>
        <taxon>Simkaniaceae</taxon>
        <taxon>Simkania</taxon>
    </lineage>
</organism>
<dbReference type="Gene3D" id="3.30.300.30">
    <property type="match status" value="1"/>
</dbReference>
<keyword evidence="8" id="KW-1185">Reference proteome</keyword>
<evidence type="ECO:0000313" key="8">
    <source>
        <dbReference type="Proteomes" id="UP000722121"/>
    </source>
</evidence>
<dbReference type="InterPro" id="IPR006182">
    <property type="entry name" value="FliF_N_dom"/>
</dbReference>
<evidence type="ECO:0000313" key="7">
    <source>
        <dbReference type="EMBL" id="MBN4066554.1"/>
    </source>
</evidence>
<evidence type="ECO:0000256" key="1">
    <source>
        <dbReference type="ARBA" id="ARBA00004370"/>
    </source>
</evidence>
<feature type="domain" description="Flagellar M-ring N-terminal" evidence="6">
    <location>
        <begin position="29"/>
        <end position="208"/>
    </location>
</feature>
<dbReference type="Pfam" id="PF01514">
    <property type="entry name" value="YscJ_FliF"/>
    <property type="match status" value="1"/>
</dbReference>